<accession>A0A7X2S672</accession>
<keyword evidence="3" id="KW-1185">Reference proteome</keyword>
<sequence>MANKRQRKKNEKKAQISKLSQSMLTPIRRPSPALYHGKYTEANKGYQAQLDQVYQGTVQPVERFINLNANILHYCSECDSEFYAAGKYLLNPHKEHVCYTINGAGSNKHKVVKKSIKPDEFIGRFNFMVWNDYSWRKIAQELGINPKIVKSYFEEEGLL</sequence>
<dbReference type="OrthoDB" id="2917850at2"/>
<evidence type="ECO:0000313" key="3">
    <source>
        <dbReference type="Proteomes" id="UP000434639"/>
    </source>
</evidence>
<organism evidence="2 3">
    <name type="scientific">Metabacillus mangrovi</name>
    <dbReference type="NCBI Taxonomy" id="1491830"/>
    <lineage>
        <taxon>Bacteria</taxon>
        <taxon>Bacillati</taxon>
        <taxon>Bacillota</taxon>
        <taxon>Bacilli</taxon>
        <taxon>Bacillales</taxon>
        <taxon>Bacillaceae</taxon>
        <taxon>Metabacillus</taxon>
    </lineage>
</organism>
<evidence type="ECO:0000256" key="1">
    <source>
        <dbReference type="SAM" id="MobiDB-lite"/>
    </source>
</evidence>
<name>A0A7X2S672_9BACI</name>
<dbReference type="EMBL" id="WMIB01000006">
    <property type="protein sequence ID" value="MTH53526.1"/>
    <property type="molecule type" value="Genomic_DNA"/>
</dbReference>
<feature type="compositionally biased region" description="Basic residues" evidence="1">
    <location>
        <begin position="1"/>
        <end position="11"/>
    </location>
</feature>
<comment type="caution">
    <text evidence="2">The sequence shown here is derived from an EMBL/GenBank/DDBJ whole genome shotgun (WGS) entry which is preliminary data.</text>
</comment>
<dbReference type="AlphaFoldDB" id="A0A7X2S672"/>
<gene>
    <name evidence="2" type="ORF">GKZ89_08855</name>
</gene>
<feature type="region of interest" description="Disordered" evidence="1">
    <location>
        <begin position="1"/>
        <end position="22"/>
    </location>
</feature>
<reference evidence="2 3" key="1">
    <citation type="journal article" date="2017" name="Int. J. Syst. Evol. Microbiol.">
        <title>Bacillus mangrovi sp. nov., isolated from a sediment sample from a mangrove forest.</title>
        <authorList>
            <person name="Gupta V."/>
            <person name="Singh P.K."/>
            <person name="Korpole S."/>
            <person name="Tanuku N.R.S."/>
            <person name="Pinnaka A.K."/>
        </authorList>
    </citation>
    <scope>NUCLEOTIDE SEQUENCE [LARGE SCALE GENOMIC DNA]</scope>
    <source>
        <strain evidence="2 3">KCTC 33872</strain>
    </source>
</reference>
<dbReference type="Proteomes" id="UP000434639">
    <property type="component" value="Unassembled WGS sequence"/>
</dbReference>
<evidence type="ECO:0000313" key="2">
    <source>
        <dbReference type="EMBL" id="MTH53526.1"/>
    </source>
</evidence>
<dbReference type="RefSeq" id="WP_155112046.1">
    <property type="nucleotide sequence ID" value="NZ_WMIB01000006.1"/>
</dbReference>
<protein>
    <submittedName>
        <fullName evidence="2">Uncharacterized protein</fullName>
    </submittedName>
</protein>
<proteinExistence type="predicted"/>